<keyword evidence="3" id="KW-1185">Reference proteome</keyword>
<keyword evidence="1" id="KW-0472">Membrane</keyword>
<feature type="transmembrane region" description="Helical" evidence="1">
    <location>
        <begin position="177"/>
        <end position="202"/>
    </location>
</feature>
<protein>
    <submittedName>
        <fullName evidence="2">Uncharacterized protein</fullName>
    </submittedName>
</protein>
<reference evidence="2" key="1">
    <citation type="journal article" date="2020" name="Stud. Mycol.">
        <title>101 Dothideomycetes genomes: a test case for predicting lifestyles and emergence of pathogens.</title>
        <authorList>
            <person name="Haridas S."/>
            <person name="Albert R."/>
            <person name="Binder M."/>
            <person name="Bloem J."/>
            <person name="Labutti K."/>
            <person name="Salamov A."/>
            <person name="Andreopoulos B."/>
            <person name="Baker S."/>
            <person name="Barry K."/>
            <person name="Bills G."/>
            <person name="Bluhm B."/>
            <person name="Cannon C."/>
            <person name="Castanera R."/>
            <person name="Culley D."/>
            <person name="Daum C."/>
            <person name="Ezra D."/>
            <person name="Gonzalez J."/>
            <person name="Henrissat B."/>
            <person name="Kuo A."/>
            <person name="Liang C."/>
            <person name="Lipzen A."/>
            <person name="Lutzoni F."/>
            <person name="Magnuson J."/>
            <person name="Mondo S."/>
            <person name="Nolan M."/>
            <person name="Ohm R."/>
            <person name="Pangilinan J."/>
            <person name="Park H.-J."/>
            <person name="Ramirez L."/>
            <person name="Alfaro M."/>
            <person name="Sun H."/>
            <person name="Tritt A."/>
            <person name="Yoshinaga Y."/>
            <person name="Zwiers L.-H."/>
            <person name="Turgeon B."/>
            <person name="Goodwin S."/>
            <person name="Spatafora J."/>
            <person name="Crous P."/>
            <person name="Grigoriev I."/>
        </authorList>
    </citation>
    <scope>NUCLEOTIDE SEQUENCE</scope>
    <source>
        <strain evidence="2">CBS 121410</strain>
    </source>
</reference>
<sequence>MMEPSVLRITQLSISGLCLCLSIAIIGTAGHSLQVYRSQYLTNPWWLPLWNAHFDVHGTNTLIGAGATALFLNLVFIGCCLFPKLRLTERPTLRALLTLAVASLSCIVAFAAVIFVHVLNNQSPQTETIQTWTCKFKGKKPASGIDGSGDGTGDTGVSIPTDISNAAFGELCEESKFALYALLVVFLLQGSMLAVAVLAWCVDKWTARKNKKFHDVSNVEMQAGPGGEVYDGSKRNTNVDVRAVAY</sequence>
<dbReference type="Proteomes" id="UP000799776">
    <property type="component" value="Unassembled WGS sequence"/>
</dbReference>
<dbReference type="AlphaFoldDB" id="A0A9P4HT19"/>
<proteinExistence type="predicted"/>
<feature type="transmembrane region" description="Helical" evidence="1">
    <location>
        <begin position="95"/>
        <end position="119"/>
    </location>
</feature>
<accession>A0A9P4HT19</accession>
<comment type="caution">
    <text evidence="2">The sequence shown here is derived from an EMBL/GenBank/DDBJ whole genome shotgun (WGS) entry which is preliminary data.</text>
</comment>
<keyword evidence="1" id="KW-0812">Transmembrane</keyword>
<gene>
    <name evidence="2" type="ORF">K490DRAFT_67647</name>
</gene>
<dbReference type="OrthoDB" id="3890746at2759"/>
<feature type="transmembrane region" description="Helical" evidence="1">
    <location>
        <begin position="61"/>
        <end position="83"/>
    </location>
</feature>
<name>A0A9P4HT19_9PEZI</name>
<organism evidence="2 3">
    <name type="scientific">Saccharata proteae CBS 121410</name>
    <dbReference type="NCBI Taxonomy" id="1314787"/>
    <lineage>
        <taxon>Eukaryota</taxon>
        <taxon>Fungi</taxon>
        <taxon>Dikarya</taxon>
        <taxon>Ascomycota</taxon>
        <taxon>Pezizomycotina</taxon>
        <taxon>Dothideomycetes</taxon>
        <taxon>Dothideomycetes incertae sedis</taxon>
        <taxon>Botryosphaeriales</taxon>
        <taxon>Saccharataceae</taxon>
        <taxon>Saccharata</taxon>
    </lineage>
</organism>
<evidence type="ECO:0000256" key="1">
    <source>
        <dbReference type="SAM" id="Phobius"/>
    </source>
</evidence>
<keyword evidence="1" id="KW-1133">Transmembrane helix</keyword>
<evidence type="ECO:0000313" key="2">
    <source>
        <dbReference type="EMBL" id="KAF2085489.1"/>
    </source>
</evidence>
<dbReference type="EMBL" id="ML978730">
    <property type="protein sequence ID" value="KAF2085489.1"/>
    <property type="molecule type" value="Genomic_DNA"/>
</dbReference>
<evidence type="ECO:0000313" key="3">
    <source>
        <dbReference type="Proteomes" id="UP000799776"/>
    </source>
</evidence>